<dbReference type="InterPro" id="IPR008427">
    <property type="entry name" value="Extracellular_membr_CFEM_dom"/>
</dbReference>
<dbReference type="AlphaFoldDB" id="A0A6A6VV71"/>
<dbReference type="GO" id="GO:0046872">
    <property type="term" value="F:metal ion binding"/>
    <property type="evidence" value="ECO:0007669"/>
    <property type="project" value="UniProtKB-UniRule"/>
</dbReference>
<keyword evidence="5" id="KW-0964">Secreted</keyword>
<comment type="subcellular location">
    <subcellularLocation>
        <location evidence="2">Membrane</location>
        <topology evidence="2">Lipid-anchor</topology>
        <topology evidence="2">GPI-anchor</topology>
    </subcellularLocation>
    <subcellularLocation>
        <location evidence="1">Membrane</location>
        <topology evidence="1">Single-pass membrane protein</topology>
    </subcellularLocation>
    <subcellularLocation>
        <location evidence="3">Secreted</location>
    </subcellularLocation>
</comment>
<evidence type="ECO:0000256" key="12">
    <source>
        <dbReference type="ARBA" id="ARBA00023288"/>
    </source>
</evidence>
<dbReference type="EMBL" id="ML996580">
    <property type="protein sequence ID" value="KAF2754462.1"/>
    <property type="molecule type" value="Genomic_DNA"/>
</dbReference>
<evidence type="ECO:0000256" key="11">
    <source>
        <dbReference type="ARBA" id="ARBA00023157"/>
    </source>
</evidence>
<keyword evidence="7 15" id="KW-0812">Transmembrane</keyword>
<dbReference type="Proteomes" id="UP000799437">
    <property type="component" value="Unassembled WGS sequence"/>
</dbReference>
<gene>
    <name evidence="18" type="ORF">EJ05DRAFT_142275</name>
</gene>
<evidence type="ECO:0000256" key="3">
    <source>
        <dbReference type="ARBA" id="ARBA00004613"/>
    </source>
</evidence>
<accession>A0A6A6VV71</accession>
<keyword evidence="13" id="KW-0349">Heme</keyword>
<protein>
    <recommendedName>
        <fullName evidence="17">CFEM domain-containing protein</fullName>
    </recommendedName>
</protein>
<comment type="caution">
    <text evidence="13">Lacks conserved residue(s) required for the propagation of feature annotation.</text>
</comment>
<evidence type="ECO:0000256" key="4">
    <source>
        <dbReference type="ARBA" id="ARBA00010031"/>
    </source>
</evidence>
<comment type="similarity">
    <text evidence="4">Belongs to the RBT5 family.</text>
</comment>
<evidence type="ECO:0000256" key="1">
    <source>
        <dbReference type="ARBA" id="ARBA00004167"/>
    </source>
</evidence>
<name>A0A6A6VV71_9PEZI</name>
<keyword evidence="11" id="KW-1015">Disulfide bond</keyword>
<evidence type="ECO:0000313" key="19">
    <source>
        <dbReference type="Proteomes" id="UP000799437"/>
    </source>
</evidence>
<keyword evidence="10 15" id="KW-0472">Membrane</keyword>
<feature type="chain" id="PRO_5025524981" description="CFEM domain-containing protein" evidence="16">
    <location>
        <begin position="18"/>
        <end position="382"/>
    </location>
</feature>
<evidence type="ECO:0000313" key="18">
    <source>
        <dbReference type="EMBL" id="KAF2754462.1"/>
    </source>
</evidence>
<dbReference type="GO" id="GO:0005576">
    <property type="term" value="C:extracellular region"/>
    <property type="evidence" value="ECO:0007669"/>
    <property type="project" value="UniProtKB-SubCell"/>
</dbReference>
<feature type="binding site" description="axial binding residue" evidence="13">
    <location>
        <position position="46"/>
    </location>
    <ligand>
        <name>heme</name>
        <dbReference type="ChEBI" id="CHEBI:30413"/>
    </ligand>
    <ligandPart>
        <name>Fe</name>
        <dbReference type="ChEBI" id="CHEBI:18248"/>
    </ligandPart>
</feature>
<keyword evidence="13" id="KW-0479">Metal-binding</keyword>
<evidence type="ECO:0000256" key="5">
    <source>
        <dbReference type="ARBA" id="ARBA00022525"/>
    </source>
</evidence>
<evidence type="ECO:0000256" key="2">
    <source>
        <dbReference type="ARBA" id="ARBA00004589"/>
    </source>
</evidence>
<dbReference type="RefSeq" id="XP_033596913.1">
    <property type="nucleotide sequence ID" value="XM_033739244.1"/>
</dbReference>
<keyword evidence="19" id="KW-1185">Reference proteome</keyword>
<dbReference type="PANTHER" id="PTHR15549">
    <property type="entry name" value="PAIRED IMMUNOGLOBULIN-LIKE TYPE 2 RECEPTOR"/>
    <property type="match status" value="1"/>
</dbReference>
<feature type="signal peptide" evidence="16">
    <location>
        <begin position="1"/>
        <end position="17"/>
    </location>
</feature>
<dbReference type="GO" id="GO:0071944">
    <property type="term" value="C:cell periphery"/>
    <property type="evidence" value="ECO:0007669"/>
    <property type="project" value="UniProtKB-ARBA"/>
</dbReference>
<feature type="region of interest" description="Disordered" evidence="14">
    <location>
        <begin position="93"/>
        <end position="126"/>
    </location>
</feature>
<reference evidence="18" key="1">
    <citation type="journal article" date="2020" name="Stud. Mycol.">
        <title>101 Dothideomycetes genomes: a test case for predicting lifestyles and emergence of pathogens.</title>
        <authorList>
            <person name="Haridas S."/>
            <person name="Albert R."/>
            <person name="Binder M."/>
            <person name="Bloem J."/>
            <person name="Labutti K."/>
            <person name="Salamov A."/>
            <person name="Andreopoulos B."/>
            <person name="Baker S."/>
            <person name="Barry K."/>
            <person name="Bills G."/>
            <person name="Bluhm B."/>
            <person name="Cannon C."/>
            <person name="Castanera R."/>
            <person name="Culley D."/>
            <person name="Daum C."/>
            <person name="Ezra D."/>
            <person name="Gonzalez J."/>
            <person name="Henrissat B."/>
            <person name="Kuo A."/>
            <person name="Liang C."/>
            <person name="Lipzen A."/>
            <person name="Lutzoni F."/>
            <person name="Magnuson J."/>
            <person name="Mondo S."/>
            <person name="Nolan M."/>
            <person name="Ohm R."/>
            <person name="Pangilinan J."/>
            <person name="Park H.-J."/>
            <person name="Ramirez L."/>
            <person name="Alfaro M."/>
            <person name="Sun H."/>
            <person name="Tritt A."/>
            <person name="Yoshinaga Y."/>
            <person name="Zwiers L.-H."/>
            <person name="Turgeon B."/>
            <person name="Goodwin S."/>
            <person name="Spatafora J."/>
            <person name="Crous P."/>
            <person name="Grigoriev I."/>
        </authorList>
    </citation>
    <scope>NUCLEOTIDE SEQUENCE</scope>
    <source>
        <strain evidence="18">CBS 121739</strain>
    </source>
</reference>
<evidence type="ECO:0000259" key="17">
    <source>
        <dbReference type="PROSITE" id="PS52012"/>
    </source>
</evidence>
<keyword evidence="12" id="KW-0449">Lipoprotein</keyword>
<feature type="region of interest" description="Disordered" evidence="14">
    <location>
        <begin position="208"/>
        <end position="245"/>
    </location>
</feature>
<feature type="compositionally biased region" description="Basic and acidic residues" evidence="14">
    <location>
        <begin position="213"/>
        <end position="224"/>
    </location>
</feature>
<feature type="compositionally biased region" description="Pro residues" evidence="14">
    <location>
        <begin position="345"/>
        <end position="367"/>
    </location>
</feature>
<feature type="transmembrane region" description="Helical" evidence="15">
    <location>
        <begin position="144"/>
        <end position="165"/>
    </location>
</feature>
<dbReference type="InterPro" id="IPR051694">
    <property type="entry name" value="Immunoregulatory_rcpt-like"/>
</dbReference>
<evidence type="ECO:0000256" key="9">
    <source>
        <dbReference type="ARBA" id="ARBA00022989"/>
    </source>
</evidence>
<evidence type="ECO:0000256" key="6">
    <source>
        <dbReference type="ARBA" id="ARBA00022622"/>
    </source>
</evidence>
<dbReference type="GO" id="GO:0098552">
    <property type="term" value="C:side of membrane"/>
    <property type="evidence" value="ECO:0007669"/>
    <property type="project" value="UniProtKB-KW"/>
</dbReference>
<evidence type="ECO:0000256" key="8">
    <source>
        <dbReference type="ARBA" id="ARBA00022729"/>
    </source>
</evidence>
<feature type="region of interest" description="Disordered" evidence="14">
    <location>
        <begin position="259"/>
        <end position="282"/>
    </location>
</feature>
<evidence type="ECO:0000256" key="13">
    <source>
        <dbReference type="PROSITE-ProRule" id="PRU01356"/>
    </source>
</evidence>
<evidence type="ECO:0000256" key="16">
    <source>
        <dbReference type="SAM" id="SignalP"/>
    </source>
</evidence>
<evidence type="ECO:0000256" key="7">
    <source>
        <dbReference type="ARBA" id="ARBA00022692"/>
    </source>
</evidence>
<keyword evidence="6" id="KW-0325">Glycoprotein</keyword>
<feature type="region of interest" description="Disordered" evidence="14">
    <location>
        <begin position="315"/>
        <end position="382"/>
    </location>
</feature>
<evidence type="ECO:0000256" key="10">
    <source>
        <dbReference type="ARBA" id="ARBA00023136"/>
    </source>
</evidence>
<feature type="compositionally biased region" description="Polar residues" evidence="14">
    <location>
        <begin position="236"/>
        <end position="245"/>
    </location>
</feature>
<dbReference type="GeneID" id="54480298"/>
<sequence length="382" mass="39142">MKSIVILIATIAILVQAQAIGGPGTNIPGCVDYCIRPEIGDAGCSDALCSCRHEDAILSSSDSCLTKHCANSTEKADVITLVRAFCSALLANSTSSESPTSSPTSTPTSSPAGSSPAASDASDTAAPFVDTGASRSGLSTGAKAAIGVVVPVVVLALLGLAAFLYRRRRKAKSGVTTSEYDEKGMATRYAKHNPYDPPAFVELAGQPVSASKGKAEAPGEDLMRSELPGSEPGQKPSYTIATSGSPEQYTIPVMTTAGAVGPTAPQHSSVLSKHRSGDSIPVDVSVSTHKADSVVPQSRAFRANTIDEAQAAHVIHVGPQTTDPAPSERTASEVPASESTKNPNVSPPISPPASPPLPNSTTSPPPQRAKSLIVQKPGWQGE</sequence>
<keyword evidence="6" id="KW-0336">GPI-anchor</keyword>
<keyword evidence="9 15" id="KW-1133">Transmembrane helix</keyword>
<evidence type="ECO:0000256" key="15">
    <source>
        <dbReference type="SAM" id="Phobius"/>
    </source>
</evidence>
<dbReference type="PROSITE" id="PS52012">
    <property type="entry name" value="CFEM"/>
    <property type="match status" value="1"/>
</dbReference>
<feature type="domain" description="CFEM" evidence="17">
    <location>
        <begin position="1"/>
        <end position="113"/>
    </location>
</feature>
<organism evidence="18 19">
    <name type="scientific">Pseudovirgaria hyperparasitica</name>
    <dbReference type="NCBI Taxonomy" id="470096"/>
    <lineage>
        <taxon>Eukaryota</taxon>
        <taxon>Fungi</taxon>
        <taxon>Dikarya</taxon>
        <taxon>Ascomycota</taxon>
        <taxon>Pezizomycotina</taxon>
        <taxon>Dothideomycetes</taxon>
        <taxon>Dothideomycetes incertae sedis</taxon>
        <taxon>Acrospermales</taxon>
        <taxon>Acrospermaceae</taxon>
        <taxon>Pseudovirgaria</taxon>
    </lineage>
</organism>
<evidence type="ECO:0000256" key="14">
    <source>
        <dbReference type="SAM" id="MobiDB-lite"/>
    </source>
</evidence>
<keyword evidence="8 16" id="KW-0732">Signal</keyword>
<keyword evidence="13" id="KW-0408">Iron</keyword>
<proteinExistence type="inferred from homology"/>